<evidence type="ECO:0000313" key="1">
    <source>
        <dbReference type="EMBL" id="TYI59643.1"/>
    </source>
</evidence>
<reference evidence="1 2" key="1">
    <citation type="submission" date="2019-07" db="EMBL/GenBank/DDBJ databases">
        <title>WGS assembly of Gossypium mustelinum.</title>
        <authorList>
            <person name="Chen Z.J."/>
            <person name="Sreedasyam A."/>
            <person name="Ando A."/>
            <person name="Song Q."/>
            <person name="De L."/>
            <person name="Hulse-Kemp A."/>
            <person name="Ding M."/>
            <person name="Ye W."/>
            <person name="Kirkbride R."/>
            <person name="Jenkins J."/>
            <person name="Plott C."/>
            <person name="Lovell J."/>
            <person name="Lin Y.-M."/>
            <person name="Vaughn R."/>
            <person name="Liu B."/>
            <person name="Li W."/>
            <person name="Simpson S."/>
            <person name="Scheffler B."/>
            <person name="Saski C."/>
            <person name="Grover C."/>
            <person name="Hu G."/>
            <person name="Conover J."/>
            <person name="Carlson J."/>
            <person name="Shu S."/>
            <person name="Boston L."/>
            <person name="Williams M."/>
            <person name="Peterson D."/>
            <person name="Mcgee K."/>
            <person name="Jones D."/>
            <person name="Wendel J."/>
            <person name="Stelly D."/>
            <person name="Grimwood J."/>
            <person name="Schmutz J."/>
        </authorList>
    </citation>
    <scope>NUCLEOTIDE SEQUENCE [LARGE SCALE GENOMIC DNA]</scope>
    <source>
        <strain evidence="1">1408120.09</strain>
    </source>
</reference>
<accession>A0A5D2T589</accession>
<dbReference type="AlphaFoldDB" id="A0A5D2T589"/>
<evidence type="ECO:0000313" key="2">
    <source>
        <dbReference type="Proteomes" id="UP000323597"/>
    </source>
</evidence>
<proteinExistence type="predicted"/>
<protein>
    <submittedName>
        <fullName evidence="1">Uncharacterized protein</fullName>
    </submittedName>
</protein>
<sequence>MSAVREDHRSWQQRCGTTKGLRMRPSRVHRKSFSPCSNVRLLISQPI</sequence>
<organism evidence="1 2">
    <name type="scientific">Gossypium mustelinum</name>
    <name type="common">Cotton</name>
    <name type="synonym">Gossypium caicoense</name>
    <dbReference type="NCBI Taxonomy" id="34275"/>
    <lineage>
        <taxon>Eukaryota</taxon>
        <taxon>Viridiplantae</taxon>
        <taxon>Streptophyta</taxon>
        <taxon>Embryophyta</taxon>
        <taxon>Tracheophyta</taxon>
        <taxon>Spermatophyta</taxon>
        <taxon>Magnoliopsida</taxon>
        <taxon>eudicotyledons</taxon>
        <taxon>Gunneridae</taxon>
        <taxon>Pentapetalae</taxon>
        <taxon>rosids</taxon>
        <taxon>malvids</taxon>
        <taxon>Malvales</taxon>
        <taxon>Malvaceae</taxon>
        <taxon>Malvoideae</taxon>
        <taxon>Gossypium</taxon>
    </lineage>
</organism>
<dbReference type="EMBL" id="CM017658">
    <property type="protein sequence ID" value="TYI59643.1"/>
    <property type="molecule type" value="Genomic_DNA"/>
</dbReference>
<keyword evidence="2" id="KW-1185">Reference proteome</keyword>
<gene>
    <name evidence="1" type="ORF">E1A91_D10G050600v1</name>
</gene>
<name>A0A5D2T589_GOSMU</name>
<dbReference type="Proteomes" id="UP000323597">
    <property type="component" value="Chromosome D10"/>
</dbReference>